<dbReference type="Gene3D" id="3.40.50.2000">
    <property type="entry name" value="Glycogen Phosphorylase B"/>
    <property type="match status" value="2"/>
</dbReference>
<dbReference type="CDD" id="cd03784">
    <property type="entry name" value="GT1_Gtf-like"/>
    <property type="match status" value="1"/>
</dbReference>
<sequence length="358" mass="39231">MLLPIAMFLSLPSIQEALASLTTSSSNKVVALIADYFACEILPFAKKLNILSYIFLPTAASLLQLCFNSSKLHETITCEFKDLKEPIKLPGCVPIHGRDLPDPLQDRSSQVYSHFLLRSKGLLLADGILVNSFRELEPDLMKAMEEEGANNGTIPSVHMVGPIIQTSHENLGSECLAWLDSQKNGSVLYVSFGSGGTISEEQMKELALGLEMSSQKFLWVSREPNEISYANYFKDSSSSGDDNLSFLPSGFLERTKGQGFVVPNWAPQVEVLSHRATGGFLTQCGWFSTVESIVYGVPMMAWPLFSEQRMVAAILADGIRVAIRPKVDEESGVVGKGEIANAVKSLMVGNEGMEIRER</sequence>
<evidence type="ECO:0000313" key="7">
    <source>
        <dbReference type="Proteomes" id="UP001341840"/>
    </source>
</evidence>
<dbReference type="SUPFAM" id="SSF53756">
    <property type="entry name" value="UDP-Glycosyltransferase/glycogen phosphorylase"/>
    <property type="match status" value="1"/>
</dbReference>
<name>A0ABU6QWH8_9FABA</name>
<keyword evidence="3 4" id="KW-0808">Transferase</keyword>
<dbReference type="Proteomes" id="UP001341840">
    <property type="component" value="Unassembled WGS sequence"/>
</dbReference>
<comment type="similarity">
    <text evidence="1 4">Belongs to the UDP-glycosyltransferase family.</text>
</comment>
<evidence type="ECO:0000256" key="2">
    <source>
        <dbReference type="ARBA" id="ARBA00022676"/>
    </source>
</evidence>
<dbReference type="InterPro" id="IPR002213">
    <property type="entry name" value="UDP_glucos_trans"/>
</dbReference>
<keyword evidence="7" id="KW-1185">Reference proteome</keyword>
<dbReference type="PANTHER" id="PTHR48046">
    <property type="entry name" value="UDP-GLYCOSYLTRANSFERASE 72E1"/>
    <property type="match status" value="1"/>
</dbReference>
<dbReference type="Pfam" id="PF00201">
    <property type="entry name" value="UDPGT"/>
    <property type="match status" value="1"/>
</dbReference>
<protein>
    <submittedName>
        <fullName evidence="6">Uncharacterized protein</fullName>
    </submittedName>
</protein>
<keyword evidence="5" id="KW-0732">Signal</keyword>
<evidence type="ECO:0000256" key="4">
    <source>
        <dbReference type="RuleBase" id="RU003718"/>
    </source>
</evidence>
<feature type="signal peptide" evidence="5">
    <location>
        <begin position="1"/>
        <end position="19"/>
    </location>
</feature>
<proteinExistence type="inferred from homology"/>
<accession>A0ABU6QWH8</accession>
<evidence type="ECO:0000256" key="5">
    <source>
        <dbReference type="SAM" id="SignalP"/>
    </source>
</evidence>
<evidence type="ECO:0000313" key="6">
    <source>
        <dbReference type="EMBL" id="MED6115933.1"/>
    </source>
</evidence>
<feature type="chain" id="PRO_5045490806" evidence="5">
    <location>
        <begin position="20"/>
        <end position="358"/>
    </location>
</feature>
<gene>
    <name evidence="6" type="ORF">PIB30_095434</name>
</gene>
<comment type="caution">
    <text evidence="6">The sequence shown here is derived from an EMBL/GenBank/DDBJ whole genome shotgun (WGS) entry which is preliminary data.</text>
</comment>
<feature type="non-terminal residue" evidence="6">
    <location>
        <position position="358"/>
    </location>
</feature>
<evidence type="ECO:0000256" key="1">
    <source>
        <dbReference type="ARBA" id="ARBA00009995"/>
    </source>
</evidence>
<keyword evidence="2 4" id="KW-0328">Glycosyltransferase</keyword>
<evidence type="ECO:0000256" key="3">
    <source>
        <dbReference type="ARBA" id="ARBA00022679"/>
    </source>
</evidence>
<reference evidence="6 7" key="1">
    <citation type="journal article" date="2023" name="Plants (Basel)">
        <title>Bridging the Gap: Combining Genomics and Transcriptomics Approaches to Understand Stylosanthes scabra, an Orphan Legume from the Brazilian Caatinga.</title>
        <authorList>
            <person name="Ferreira-Neto J.R.C."/>
            <person name="da Silva M.D."/>
            <person name="Binneck E."/>
            <person name="de Melo N.F."/>
            <person name="da Silva R.H."/>
            <person name="de Melo A.L.T.M."/>
            <person name="Pandolfi V."/>
            <person name="Bustamante F.O."/>
            <person name="Brasileiro-Vidal A.C."/>
            <person name="Benko-Iseppon A.M."/>
        </authorList>
    </citation>
    <scope>NUCLEOTIDE SEQUENCE [LARGE SCALE GENOMIC DNA]</scope>
    <source>
        <tissue evidence="6">Leaves</tissue>
    </source>
</reference>
<dbReference type="InterPro" id="IPR035595">
    <property type="entry name" value="UDP_glycos_trans_CS"/>
</dbReference>
<dbReference type="PANTHER" id="PTHR48046:SF1">
    <property type="entry name" value="GLYCOSYLTRANSFERASE-RELATED"/>
    <property type="match status" value="1"/>
</dbReference>
<dbReference type="PROSITE" id="PS00375">
    <property type="entry name" value="UDPGT"/>
    <property type="match status" value="1"/>
</dbReference>
<organism evidence="6 7">
    <name type="scientific">Stylosanthes scabra</name>
    <dbReference type="NCBI Taxonomy" id="79078"/>
    <lineage>
        <taxon>Eukaryota</taxon>
        <taxon>Viridiplantae</taxon>
        <taxon>Streptophyta</taxon>
        <taxon>Embryophyta</taxon>
        <taxon>Tracheophyta</taxon>
        <taxon>Spermatophyta</taxon>
        <taxon>Magnoliopsida</taxon>
        <taxon>eudicotyledons</taxon>
        <taxon>Gunneridae</taxon>
        <taxon>Pentapetalae</taxon>
        <taxon>rosids</taxon>
        <taxon>fabids</taxon>
        <taxon>Fabales</taxon>
        <taxon>Fabaceae</taxon>
        <taxon>Papilionoideae</taxon>
        <taxon>50 kb inversion clade</taxon>
        <taxon>dalbergioids sensu lato</taxon>
        <taxon>Dalbergieae</taxon>
        <taxon>Pterocarpus clade</taxon>
        <taxon>Stylosanthes</taxon>
    </lineage>
</organism>
<dbReference type="EMBL" id="JASCZI010002182">
    <property type="protein sequence ID" value="MED6115933.1"/>
    <property type="molecule type" value="Genomic_DNA"/>
</dbReference>